<keyword evidence="3" id="KW-1185">Reference proteome</keyword>
<dbReference type="OMA" id="CVPPHTA"/>
<evidence type="ECO:0000313" key="3">
    <source>
        <dbReference type="Proteomes" id="UP000028761"/>
    </source>
</evidence>
<reference evidence="2 3" key="1">
    <citation type="submission" date="2012-03" db="EMBL/GenBank/DDBJ databases">
        <title>Whole Genome Assembly of Papio anubis.</title>
        <authorList>
            <person name="Liu Y.L."/>
            <person name="Abraham K.A."/>
            <person name="Akbar H.A."/>
            <person name="Ali S.A."/>
            <person name="Anosike U.A."/>
            <person name="Aqrawi P.A."/>
            <person name="Arias F.A."/>
            <person name="Attaway T.A."/>
            <person name="Awwad R.A."/>
            <person name="Babu C.B."/>
            <person name="Bandaranaike D.B."/>
            <person name="Battles P.B."/>
            <person name="Bell A.B."/>
            <person name="Beltran B.B."/>
            <person name="Berhane-Mersha D.B."/>
            <person name="Bess C.B."/>
            <person name="Bickham C.B."/>
            <person name="Bolden T.B."/>
            <person name="Carter K.C."/>
            <person name="Chau D.C."/>
            <person name="Chavez A.C."/>
            <person name="Clerc-Blankenburg K.C."/>
            <person name="Coyle M.C."/>
            <person name="Dao M.D."/>
            <person name="Davila M.L.D."/>
            <person name="Davy-Carroll L.D."/>
            <person name="Denson S.D."/>
            <person name="Dinh H.D."/>
            <person name="Fernandez S.F."/>
            <person name="Fernando P.F."/>
            <person name="Forbes L.F."/>
            <person name="Francis C.F."/>
            <person name="Francisco L.F."/>
            <person name="Fu Q.F."/>
            <person name="Garcia-Iii R.G."/>
            <person name="Garrett T.G."/>
            <person name="Gross S.G."/>
            <person name="Gubbala S.G."/>
            <person name="Hirani K.H."/>
            <person name="Hogues M.H."/>
            <person name="Hollins B.H."/>
            <person name="Jackson L.J."/>
            <person name="Javaid M.J."/>
            <person name="Jhangiani S.J."/>
            <person name="Johnson A.J."/>
            <person name="Johnson B.J."/>
            <person name="Jones J.J."/>
            <person name="Joshi V.J."/>
            <person name="Kalu J.K."/>
            <person name="Khan N.K."/>
            <person name="Korchina V.K."/>
            <person name="Kovar C.K."/>
            <person name="Lago L.L."/>
            <person name="Lara F.L."/>
            <person name="Le T.-K.L."/>
            <person name="Lee S.L."/>
            <person name="Legall-Iii F.L."/>
            <person name="Lemon S.L."/>
            <person name="Liu J.L."/>
            <person name="Liu Y.-S.L."/>
            <person name="Liyanage D.L."/>
            <person name="Lopez J.L."/>
            <person name="Lorensuhewa L.L."/>
            <person name="Mata R.M."/>
            <person name="Mathew T.M."/>
            <person name="Mercado C.M."/>
            <person name="Mercado I.M."/>
            <person name="Morales K.M."/>
            <person name="Morgan M.M."/>
            <person name="Munidasa M.M."/>
            <person name="Ngo D.N."/>
            <person name="Nguyen L.N."/>
            <person name="Nguyen T.N."/>
            <person name="Nguyen N.N."/>
            <person name="Obregon M.O."/>
            <person name="Okwuonu G.O."/>
            <person name="Ongeri F.O."/>
            <person name="Onwere C.O."/>
            <person name="Osifeso I.O."/>
            <person name="Parra A.P."/>
            <person name="Patil S.P."/>
            <person name="Perez A.P."/>
            <person name="Perez Y.P."/>
            <person name="Pham C.P."/>
            <person name="Pu L.-L.P."/>
            <person name="Puazo M.P."/>
            <person name="Quiroz J.Q."/>
            <person name="Rouhana J.R."/>
            <person name="Ruiz M.R."/>
            <person name="Ruiz S.-J.R."/>
            <person name="Saada N.S."/>
            <person name="Santibanez J.S."/>
            <person name="Scheel M.S."/>
            <person name="Schneider B.S."/>
            <person name="Simmons D.S."/>
            <person name="Sisson I.S."/>
            <person name="Tang L.-Y.T."/>
            <person name="Thornton R.T."/>
            <person name="Tisius J.T."/>
            <person name="Toledanes G.T."/>
            <person name="Trejos Z.T."/>
            <person name="Usmani K.U."/>
            <person name="Varghese R.V."/>
            <person name="Vattathil S.V."/>
            <person name="Vee V.V."/>
            <person name="Walker D.W."/>
            <person name="Weissenberger G.W."/>
            <person name="White C.W."/>
            <person name="Williams A.W."/>
            <person name="Woodworth J.W."/>
            <person name="Wright R.W."/>
            <person name="Zhu Y.Z."/>
            <person name="Han Y.H."/>
            <person name="Newsham I.N."/>
            <person name="Nazareth L.N."/>
            <person name="Worley K.W."/>
            <person name="Muzny D.M."/>
            <person name="Rogers J.R."/>
            <person name="Gibbs R.G."/>
        </authorList>
    </citation>
    <scope>NUCLEOTIDE SEQUENCE [LARGE SCALE GENOMIC DNA]</scope>
</reference>
<dbReference type="Ensembl" id="ENSPANT00000066856.1">
    <property type="protein sequence ID" value="ENSPANP00000048738.1"/>
    <property type="gene ID" value="ENSPANG00000047131.1"/>
</dbReference>
<accession>A0A8I5N767</accession>
<proteinExistence type="predicted"/>
<protein>
    <submittedName>
        <fullName evidence="2">Uncharacterized protein</fullName>
    </submittedName>
</protein>
<dbReference type="GeneTree" id="ENSGT00940000161627"/>
<dbReference type="AlphaFoldDB" id="A0A8I5N767"/>
<sequence length="72" mass="8157">MESHSVPQAGVQWHDLSSLKPPPPGFKRFSCLSLPSSWDYRCVPPHTANFCIFSRDGVSPCWPGWCRTPDLR</sequence>
<reference evidence="2" key="2">
    <citation type="submission" date="2025-08" db="UniProtKB">
        <authorList>
            <consortium name="Ensembl"/>
        </authorList>
    </citation>
    <scope>IDENTIFICATION</scope>
</reference>
<dbReference type="PANTHER" id="PTHR46254:SF6">
    <property type="entry name" value="HIGH MOBILITY GROUP AT-HOOK 2"/>
    <property type="match status" value="1"/>
</dbReference>
<feature type="region of interest" description="Disordered" evidence="1">
    <location>
        <begin position="1"/>
        <end position="23"/>
    </location>
</feature>
<name>A0A8I5N767_PAPAN</name>
<evidence type="ECO:0000313" key="2">
    <source>
        <dbReference type="Ensembl" id="ENSPANP00000048738.1"/>
    </source>
</evidence>
<evidence type="ECO:0000256" key="1">
    <source>
        <dbReference type="SAM" id="MobiDB-lite"/>
    </source>
</evidence>
<dbReference type="Proteomes" id="UP000028761">
    <property type="component" value="Chromosome 12"/>
</dbReference>
<dbReference type="PANTHER" id="PTHR46254">
    <property type="entry name" value="PROTEIN GVQW1-RELATED"/>
    <property type="match status" value="1"/>
</dbReference>
<reference evidence="2" key="3">
    <citation type="submission" date="2025-09" db="UniProtKB">
        <authorList>
            <consortium name="Ensembl"/>
        </authorList>
    </citation>
    <scope>IDENTIFICATION</scope>
</reference>
<organism evidence="2 3">
    <name type="scientific">Papio anubis</name>
    <name type="common">Olive baboon</name>
    <dbReference type="NCBI Taxonomy" id="9555"/>
    <lineage>
        <taxon>Eukaryota</taxon>
        <taxon>Metazoa</taxon>
        <taxon>Chordata</taxon>
        <taxon>Craniata</taxon>
        <taxon>Vertebrata</taxon>
        <taxon>Euteleostomi</taxon>
        <taxon>Mammalia</taxon>
        <taxon>Eutheria</taxon>
        <taxon>Euarchontoglires</taxon>
        <taxon>Primates</taxon>
        <taxon>Haplorrhini</taxon>
        <taxon>Catarrhini</taxon>
        <taxon>Cercopithecidae</taxon>
        <taxon>Cercopithecinae</taxon>
        <taxon>Papio</taxon>
    </lineage>
</organism>